<dbReference type="STRING" id="559515.M4B8I9"/>
<dbReference type="Proteomes" id="UP000011713">
    <property type="component" value="Unassembled WGS sequence"/>
</dbReference>
<keyword evidence="4" id="KW-1185">Reference proteome</keyword>
<dbReference type="Pfam" id="PF03959">
    <property type="entry name" value="FSH1"/>
    <property type="match status" value="1"/>
</dbReference>
<dbReference type="GO" id="GO:0005737">
    <property type="term" value="C:cytoplasm"/>
    <property type="evidence" value="ECO:0007669"/>
    <property type="project" value="TreeGrafter"/>
</dbReference>
<keyword evidence="1" id="KW-0378">Hydrolase</keyword>
<dbReference type="SUPFAM" id="SSF53474">
    <property type="entry name" value="alpha/beta-Hydrolases"/>
    <property type="match status" value="1"/>
</dbReference>
<dbReference type="InterPro" id="IPR029058">
    <property type="entry name" value="AB_hydrolase_fold"/>
</dbReference>
<name>M4B8I9_HYAAE</name>
<reference evidence="4" key="1">
    <citation type="journal article" date="2010" name="Science">
        <title>Signatures of adaptation to obligate biotrophy in the Hyaloperonospora arabidopsidis genome.</title>
        <authorList>
            <person name="Baxter L."/>
            <person name="Tripathy S."/>
            <person name="Ishaque N."/>
            <person name="Boot N."/>
            <person name="Cabral A."/>
            <person name="Kemen E."/>
            <person name="Thines M."/>
            <person name="Ah-Fong A."/>
            <person name="Anderson R."/>
            <person name="Badejoko W."/>
            <person name="Bittner-Eddy P."/>
            <person name="Boore J.L."/>
            <person name="Chibucos M.C."/>
            <person name="Coates M."/>
            <person name="Dehal P."/>
            <person name="Delehaunty K."/>
            <person name="Dong S."/>
            <person name="Downton P."/>
            <person name="Dumas B."/>
            <person name="Fabro G."/>
            <person name="Fronick C."/>
            <person name="Fuerstenberg S.I."/>
            <person name="Fulton L."/>
            <person name="Gaulin E."/>
            <person name="Govers F."/>
            <person name="Hughes L."/>
            <person name="Humphray S."/>
            <person name="Jiang R.H."/>
            <person name="Judelson H."/>
            <person name="Kamoun S."/>
            <person name="Kyung K."/>
            <person name="Meijer H."/>
            <person name="Minx P."/>
            <person name="Morris P."/>
            <person name="Nelson J."/>
            <person name="Phuntumart V."/>
            <person name="Qutob D."/>
            <person name="Rehmany A."/>
            <person name="Rougon-Cardoso A."/>
            <person name="Ryden P."/>
            <person name="Torto-Alalibo T."/>
            <person name="Studholme D."/>
            <person name="Wang Y."/>
            <person name="Win J."/>
            <person name="Wood J."/>
            <person name="Clifton S.W."/>
            <person name="Rogers J."/>
            <person name="Van den Ackerveken G."/>
            <person name="Jones J.D."/>
            <person name="McDowell J.M."/>
            <person name="Beynon J."/>
            <person name="Tyler B.M."/>
        </authorList>
    </citation>
    <scope>NUCLEOTIDE SEQUENCE [LARGE SCALE GENOMIC DNA]</scope>
    <source>
        <strain evidence="4">Emoy2</strain>
    </source>
</reference>
<dbReference type="HOGENOM" id="CLU_1211777_0_0_1"/>
<evidence type="ECO:0000313" key="3">
    <source>
        <dbReference type="EnsemblProtists" id="HpaP802595"/>
    </source>
</evidence>
<dbReference type="GO" id="GO:0005634">
    <property type="term" value="C:nucleus"/>
    <property type="evidence" value="ECO:0007669"/>
    <property type="project" value="TreeGrafter"/>
</dbReference>
<evidence type="ECO:0000256" key="1">
    <source>
        <dbReference type="ARBA" id="ARBA00022801"/>
    </source>
</evidence>
<dbReference type="InterPro" id="IPR050593">
    <property type="entry name" value="LovG"/>
</dbReference>
<sequence length="229" mass="25886">MTTLRVMSRATGRKLRLLCLHGIYQDAETFTVKTKPLRGVSGIANVDFVYLDGPFSVVPPILTRPNKRLSKRPSTSRQKKKSEYRAWWRPLGIHEEVDAGRLARDWDVLVSFLREQIDEIGDVDGVFGFSQGASLAAWMCSERLRQLSAVLVGLGHFPGHLVTAYLRLERLRHPDCQEPASCRYIQATADGRELRGDFRARPRSCDPQMQRMQGAIRVIPNPSADEIAQ</sequence>
<dbReference type="InterPro" id="IPR005645">
    <property type="entry name" value="FSH-like_dom"/>
</dbReference>
<dbReference type="eggNOG" id="KOG2551">
    <property type="taxonomic scope" value="Eukaryota"/>
</dbReference>
<proteinExistence type="predicted"/>
<dbReference type="Gene3D" id="3.40.50.1820">
    <property type="entry name" value="alpha/beta hydrolase"/>
    <property type="match status" value="1"/>
</dbReference>
<dbReference type="AlphaFoldDB" id="M4B8I9"/>
<dbReference type="GO" id="GO:0016787">
    <property type="term" value="F:hydrolase activity"/>
    <property type="evidence" value="ECO:0007669"/>
    <property type="project" value="UniProtKB-KW"/>
</dbReference>
<dbReference type="EMBL" id="JH597989">
    <property type="status" value="NOT_ANNOTATED_CDS"/>
    <property type="molecule type" value="Genomic_DNA"/>
</dbReference>
<evidence type="ECO:0000313" key="4">
    <source>
        <dbReference type="Proteomes" id="UP000011713"/>
    </source>
</evidence>
<dbReference type="PANTHER" id="PTHR48070">
    <property type="entry name" value="ESTERASE OVCA2"/>
    <property type="match status" value="1"/>
</dbReference>
<protein>
    <recommendedName>
        <fullName evidence="2">Serine hydrolase domain-containing protein</fullName>
    </recommendedName>
</protein>
<dbReference type="InParanoid" id="M4B8I9"/>
<dbReference type="PANTHER" id="PTHR48070:SF6">
    <property type="entry name" value="ESTERASE OVCA2"/>
    <property type="match status" value="1"/>
</dbReference>
<feature type="domain" description="Serine hydrolase" evidence="2">
    <location>
        <begin position="13"/>
        <end position="143"/>
    </location>
</feature>
<accession>M4B8I9</accession>
<dbReference type="VEuPathDB" id="FungiDB:HpaG802595"/>
<reference evidence="3" key="2">
    <citation type="submission" date="2015-06" db="UniProtKB">
        <authorList>
            <consortium name="EnsemblProtists"/>
        </authorList>
    </citation>
    <scope>IDENTIFICATION</scope>
    <source>
        <strain evidence="3">Emoy2</strain>
    </source>
</reference>
<dbReference type="EnsemblProtists" id="HpaT802595">
    <property type="protein sequence ID" value="HpaP802595"/>
    <property type="gene ID" value="HpaG802595"/>
</dbReference>
<evidence type="ECO:0000259" key="2">
    <source>
        <dbReference type="Pfam" id="PF03959"/>
    </source>
</evidence>
<organism evidence="3 4">
    <name type="scientific">Hyaloperonospora arabidopsidis (strain Emoy2)</name>
    <name type="common">Downy mildew agent</name>
    <name type="synonym">Peronospora arabidopsidis</name>
    <dbReference type="NCBI Taxonomy" id="559515"/>
    <lineage>
        <taxon>Eukaryota</taxon>
        <taxon>Sar</taxon>
        <taxon>Stramenopiles</taxon>
        <taxon>Oomycota</taxon>
        <taxon>Peronosporomycetes</taxon>
        <taxon>Peronosporales</taxon>
        <taxon>Peronosporaceae</taxon>
        <taxon>Hyaloperonospora</taxon>
    </lineage>
</organism>